<reference evidence="2 3" key="1">
    <citation type="submission" date="2018-02" db="EMBL/GenBank/DDBJ databases">
        <title>Subsurface microbial communities from deep shales in Ohio and West Virginia, USA.</title>
        <authorList>
            <person name="Wrighton K."/>
        </authorList>
    </citation>
    <scope>NUCLEOTIDE SEQUENCE [LARGE SCALE GENOMIC DNA]</scope>
    <source>
        <strain evidence="2 3">OWC-G53F</strain>
    </source>
</reference>
<evidence type="ECO:0000313" key="3">
    <source>
        <dbReference type="Proteomes" id="UP000238071"/>
    </source>
</evidence>
<sequence length="90" mass="10252">MMNNQQLLKKKIESQIKRIKKAEHDRPNLLSQTVYIGTLGLVMVLPVIGGVYLGHWLDGMLDGYSTRWTLSLLFTGLVVGIFNVYFLIKD</sequence>
<dbReference type="AlphaFoldDB" id="A0A2S6GP57"/>
<name>A0A2S6GP57_9GAMM</name>
<proteinExistence type="predicted"/>
<keyword evidence="3" id="KW-1185">Reference proteome</keyword>
<dbReference type="EMBL" id="PTIY01000015">
    <property type="protein sequence ID" value="PPK66960.1"/>
    <property type="molecule type" value="Genomic_DNA"/>
</dbReference>
<evidence type="ECO:0000256" key="1">
    <source>
        <dbReference type="SAM" id="Phobius"/>
    </source>
</evidence>
<dbReference type="RefSeq" id="WP_258076703.1">
    <property type="nucleotide sequence ID" value="NZ_PTIY01000015.1"/>
</dbReference>
<feature type="transmembrane region" description="Helical" evidence="1">
    <location>
        <begin position="68"/>
        <end position="88"/>
    </location>
</feature>
<keyword evidence="1" id="KW-1133">Transmembrane helix</keyword>
<gene>
    <name evidence="2" type="ORF">B0F88_11550</name>
</gene>
<comment type="caution">
    <text evidence="2">The sequence shown here is derived from an EMBL/GenBank/DDBJ whole genome shotgun (WGS) entry which is preliminary data.</text>
</comment>
<dbReference type="InterPro" id="IPR032820">
    <property type="entry name" value="ATPase_put"/>
</dbReference>
<dbReference type="Proteomes" id="UP000238071">
    <property type="component" value="Unassembled WGS sequence"/>
</dbReference>
<organism evidence="2 3">
    <name type="scientific">Methylobacter tundripaludum</name>
    <dbReference type="NCBI Taxonomy" id="173365"/>
    <lineage>
        <taxon>Bacteria</taxon>
        <taxon>Pseudomonadati</taxon>
        <taxon>Pseudomonadota</taxon>
        <taxon>Gammaproteobacteria</taxon>
        <taxon>Methylococcales</taxon>
        <taxon>Methylococcaceae</taxon>
        <taxon>Methylobacter</taxon>
    </lineage>
</organism>
<dbReference type="Pfam" id="PF09527">
    <property type="entry name" value="ATPase_gene1"/>
    <property type="match status" value="1"/>
</dbReference>
<keyword evidence="1" id="KW-0812">Transmembrane</keyword>
<protein>
    <submittedName>
        <fullName evidence="2">ATP synthase protein I</fullName>
    </submittedName>
</protein>
<feature type="transmembrane region" description="Helical" evidence="1">
    <location>
        <begin position="34"/>
        <end position="56"/>
    </location>
</feature>
<keyword evidence="1" id="KW-0472">Membrane</keyword>
<accession>A0A2S6GP57</accession>
<evidence type="ECO:0000313" key="2">
    <source>
        <dbReference type="EMBL" id="PPK66960.1"/>
    </source>
</evidence>